<name>A0A5A5U6H4_LEUCI</name>
<dbReference type="RefSeq" id="WP_012305131.1">
    <property type="nucleotide sequence ID" value="NZ_BJJW01000006.1"/>
</dbReference>
<comment type="caution">
    <text evidence="1">The sequence shown here is derived from an EMBL/GenBank/DDBJ whole genome shotgun (WGS) entry which is preliminary data.</text>
</comment>
<reference evidence="1 2" key="1">
    <citation type="submission" date="2019-04" db="EMBL/GenBank/DDBJ databases">
        <title>A pseudo-fructophilic Leuconostoc citreum strain F192-5 isolated from peel of satsuma mandarin: the first report for isolation and characterization of strain-dependent fructophilic-like characteristics.</title>
        <authorList>
            <person name="Maeno S."/>
            <person name="Tanizawa Y."/>
            <person name="Kajikawa A."/>
            <person name="Kanesaki Y."/>
            <person name="Kubota E."/>
            <person name="Arita M."/>
            <person name="Leon D."/>
            <person name="Endo A."/>
        </authorList>
    </citation>
    <scope>NUCLEOTIDE SEQUENCE [LARGE SCALE GENOMIC DNA]</scope>
    <source>
        <strain evidence="1 2">F192-5</strain>
    </source>
</reference>
<dbReference type="InterPro" id="IPR021130">
    <property type="entry name" value="PRib-ATP_PPHydrolase-like"/>
</dbReference>
<organism evidence="1 2">
    <name type="scientific">Leuconostoc citreum</name>
    <dbReference type="NCBI Taxonomy" id="33964"/>
    <lineage>
        <taxon>Bacteria</taxon>
        <taxon>Bacillati</taxon>
        <taxon>Bacillota</taxon>
        <taxon>Bacilli</taxon>
        <taxon>Lactobacillales</taxon>
        <taxon>Lactobacillaceae</taxon>
        <taxon>Leuconostoc</taxon>
    </lineage>
</organism>
<accession>A0A5A5U6H4</accession>
<dbReference type="AlphaFoldDB" id="A0A5A5U6H4"/>
<proteinExistence type="predicted"/>
<dbReference type="InterPro" id="IPR023292">
    <property type="entry name" value="NTP_PyroPHydrolase-like_dom_sf"/>
</dbReference>
<dbReference type="OMA" id="YAPEPRI"/>
<dbReference type="Pfam" id="PF01503">
    <property type="entry name" value="PRA-PH"/>
    <property type="match status" value="1"/>
</dbReference>
<dbReference type="Gene3D" id="1.10.3420.10">
    <property type="entry name" value="putative ntp pyrophosphohydrolase like domain"/>
    <property type="match status" value="1"/>
</dbReference>
<sequence>MTNQLYNQAQAFHRFFDDREPAAPKKLQQADLMNRVGFILEELTELAVSNCDKEEEIAQTFQEINRRLLAAKEKIMTKGMNQNDVIVQQADSLGDIIYLSFGSYVLMGVDPTEILDIIHNANMQKLFPDGTVHRDKVTNKVLKPVRWAEKYAPERQIKQVITTQRQS</sequence>
<evidence type="ECO:0000313" key="2">
    <source>
        <dbReference type="Proteomes" id="UP000323274"/>
    </source>
</evidence>
<evidence type="ECO:0008006" key="3">
    <source>
        <dbReference type="Google" id="ProtNLM"/>
    </source>
</evidence>
<evidence type="ECO:0000313" key="1">
    <source>
        <dbReference type="EMBL" id="GDZ83669.1"/>
    </source>
</evidence>
<gene>
    <name evidence="1" type="ORF">LCIT_09110</name>
</gene>
<dbReference type="Proteomes" id="UP000323274">
    <property type="component" value="Unassembled WGS sequence"/>
</dbReference>
<protein>
    <recommendedName>
        <fullName evidence="3">HAD family hydrolase</fullName>
    </recommendedName>
</protein>
<dbReference type="GeneID" id="61102223"/>
<dbReference type="EMBL" id="BJJW01000006">
    <property type="protein sequence ID" value="GDZ83669.1"/>
    <property type="molecule type" value="Genomic_DNA"/>
</dbReference>